<feature type="region of interest" description="Disordered" evidence="1">
    <location>
        <begin position="41"/>
        <end position="61"/>
    </location>
</feature>
<feature type="compositionally biased region" description="Low complexity" evidence="1">
    <location>
        <begin position="16"/>
        <end position="27"/>
    </location>
</feature>
<evidence type="ECO:0000313" key="2">
    <source>
        <dbReference type="EMBL" id="CAB4581895.1"/>
    </source>
</evidence>
<organism evidence="2">
    <name type="scientific">freshwater metagenome</name>
    <dbReference type="NCBI Taxonomy" id="449393"/>
    <lineage>
        <taxon>unclassified sequences</taxon>
        <taxon>metagenomes</taxon>
        <taxon>ecological metagenomes</taxon>
    </lineage>
</organism>
<dbReference type="EMBL" id="CAEZSR010000160">
    <property type="protein sequence ID" value="CAB4581895.1"/>
    <property type="molecule type" value="Genomic_DNA"/>
</dbReference>
<dbReference type="AlphaFoldDB" id="A0A6J6F2R4"/>
<name>A0A6J6F2R4_9ZZZZ</name>
<protein>
    <submittedName>
        <fullName evidence="2">Unannotated protein</fullName>
    </submittedName>
</protein>
<gene>
    <name evidence="2" type="ORF">UFOPK1493_03149</name>
</gene>
<evidence type="ECO:0000256" key="1">
    <source>
        <dbReference type="SAM" id="MobiDB-lite"/>
    </source>
</evidence>
<proteinExistence type="predicted"/>
<sequence length="98" mass="10646">MSWAGSSVVASIPANSARRVSVEASSAEARSLVKVSSPSRMRPSRFSATWPTRSTRAKPKKPDVPLIVCIERKIAATLSGSWLLSRATKRLSMLSRFS</sequence>
<feature type="region of interest" description="Disordered" evidence="1">
    <location>
        <begin position="1"/>
        <end position="27"/>
    </location>
</feature>
<accession>A0A6J6F2R4</accession>
<reference evidence="2" key="1">
    <citation type="submission" date="2020-05" db="EMBL/GenBank/DDBJ databases">
        <authorList>
            <person name="Chiriac C."/>
            <person name="Salcher M."/>
            <person name="Ghai R."/>
            <person name="Kavagutti S V."/>
        </authorList>
    </citation>
    <scope>NUCLEOTIDE SEQUENCE</scope>
</reference>